<reference evidence="1" key="1">
    <citation type="submission" date="2018-06" db="EMBL/GenBank/DDBJ databases">
        <authorList>
            <person name="Zhirakovskaya E."/>
        </authorList>
    </citation>
    <scope>NUCLEOTIDE SEQUENCE</scope>
</reference>
<protein>
    <submittedName>
        <fullName evidence="1">Uncharacterized protein</fullName>
    </submittedName>
</protein>
<dbReference type="AlphaFoldDB" id="A0A3B0TD03"/>
<name>A0A3B0TD03_9ZZZZ</name>
<gene>
    <name evidence="1" type="ORF">MNBD_BACTEROID01-874</name>
</gene>
<proteinExistence type="predicted"/>
<dbReference type="EMBL" id="UOEP01000054">
    <property type="protein sequence ID" value="VAW15868.1"/>
    <property type="molecule type" value="Genomic_DNA"/>
</dbReference>
<sequence length="380" mass="42686">MLLTRICLFLGAASLFFVKGGHEGLTMMYPNTTGLPASSVEKTIVSFNDTIPNDTLYTLKSEEGYPVSYFRKIETGVCIDGKCRIMNIILHWAITGRYLGFELPKGEFLSKTEHVKFSHEEYQRLHKLLSNPYSLLANFTIYELIPQKNTNAGKVDAISAATIAGVSDYIVKGAVYTSYTLWHIVYGNTRSAIIRKTEQALTPELVQLILKSPNMEDKAWGLSHINGFVEFTPGVQSSVLNFIQNEDYYLSEKAINAIAPENLASDSLQLRLFDKFDTVNFGLKLLILDKLKEAPVLNAQVAEKLAAGLNGYRGSVTNNILRLFAKHQISTPGICRLTAELLQHQNSFISRKAYQYLSGITIHDKKINRLIHKYKSKHQL</sequence>
<evidence type="ECO:0000313" key="1">
    <source>
        <dbReference type="EMBL" id="VAW15868.1"/>
    </source>
</evidence>
<organism evidence="1">
    <name type="scientific">hydrothermal vent metagenome</name>
    <dbReference type="NCBI Taxonomy" id="652676"/>
    <lineage>
        <taxon>unclassified sequences</taxon>
        <taxon>metagenomes</taxon>
        <taxon>ecological metagenomes</taxon>
    </lineage>
</organism>
<accession>A0A3B0TD03</accession>